<feature type="transmembrane region" description="Helical" evidence="1">
    <location>
        <begin position="109"/>
        <end position="127"/>
    </location>
</feature>
<dbReference type="Pfam" id="PF00226">
    <property type="entry name" value="DnaJ"/>
    <property type="match status" value="1"/>
</dbReference>
<dbReference type="PANTHER" id="PTHR21525">
    <property type="entry name" value="MOTILE SPERM PROTEIN"/>
    <property type="match status" value="1"/>
</dbReference>
<dbReference type="EMBL" id="CAXLJM020000124">
    <property type="protein sequence ID" value="CAL8139024.1"/>
    <property type="molecule type" value="Genomic_DNA"/>
</dbReference>
<evidence type="ECO:0000256" key="1">
    <source>
        <dbReference type="SAM" id="Phobius"/>
    </source>
</evidence>
<evidence type="ECO:0000259" key="2">
    <source>
        <dbReference type="PROSITE" id="PS50076"/>
    </source>
</evidence>
<reference evidence="3 4" key="1">
    <citation type="submission" date="2024-08" db="EMBL/GenBank/DDBJ databases">
        <authorList>
            <person name="Cucini C."/>
            <person name="Frati F."/>
        </authorList>
    </citation>
    <scope>NUCLEOTIDE SEQUENCE [LARGE SCALE GENOMIC DNA]</scope>
</reference>
<feature type="transmembrane region" description="Helical" evidence="1">
    <location>
        <begin position="83"/>
        <end position="103"/>
    </location>
</feature>
<dbReference type="SUPFAM" id="SSF46565">
    <property type="entry name" value="Chaperone J-domain"/>
    <property type="match status" value="1"/>
</dbReference>
<comment type="caution">
    <text evidence="3">The sequence shown here is derived from an EMBL/GenBank/DDBJ whole genome shotgun (WGS) entry which is preliminary data.</text>
</comment>
<evidence type="ECO:0000313" key="4">
    <source>
        <dbReference type="Proteomes" id="UP001642540"/>
    </source>
</evidence>
<feature type="domain" description="J" evidence="2">
    <location>
        <begin position="149"/>
        <end position="204"/>
    </location>
</feature>
<proteinExistence type="predicted"/>
<sequence length="235" mass="25464">MKNVPESEVRQILKAVQTVAKPFAANYSALSYVDEVVTVFSKTAGKVALVGLAAVFLAWECYSNMKKWWAGEISGKRCAKNCIDSFSGIAGGVVGGVAGAAIGSAIFPVVGTCVAGILGGLLSAWSAKVLSDAITRKIFDIPKDQALENAYNFLKVHHTASNNEINKHFHQLCFKHHPDKGGKHEDFLLLQYHMATIKISREESGRLPVTAPPKQIMCNCQNQSEQQKSSSTQLQ</sequence>
<dbReference type="Gene3D" id="1.10.287.110">
    <property type="entry name" value="DnaJ domain"/>
    <property type="match status" value="1"/>
</dbReference>
<keyword evidence="1" id="KW-0472">Membrane</keyword>
<evidence type="ECO:0000313" key="3">
    <source>
        <dbReference type="EMBL" id="CAL8139024.1"/>
    </source>
</evidence>
<organism evidence="3 4">
    <name type="scientific">Orchesella dallaii</name>
    <dbReference type="NCBI Taxonomy" id="48710"/>
    <lineage>
        <taxon>Eukaryota</taxon>
        <taxon>Metazoa</taxon>
        <taxon>Ecdysozoa</taxon>
        <taxon>Arthropoda</taxon>
        <taxon>Hexapoda</taxon>
        <taxon>Collembola</taxon>
        <taxon>Entomobryomorpha</taxon>
        <taxon>Entomobryoidea</taxon>
        <taxon>Orchesellidae</taxon>
        <taxon>Orchesellinae</taxon>
        <taxon>Orchesella</taxon>
    </lineage>
</organism>
<dbReference type="InterPro" id="IPR036869">
    <property type="entry name" value="J_dom_sf"/>
</dbReference>
<dbReference type="InterPro" id="IPR001623">
    <property type="entry name" value="DnaJ_domain"/>
</dbReference>
<dbReference type="CDD" id="cd06257">
    <property type="entry name" value="DnaJ"/>
    <property type="match status" value="1"/>
</dbReference>
<keyword evidence="4" id="KW-1185">Reference proteome</keyword>
<dbReference type="PANTHER" id="PTHR21525:SF9">
    <property type="entry name" value="CHANNEL_COLICIN DOMAIN-CONTAINING PROTEIN"/>
    <property type="match status" value="1"/>
</dbReference>
<dbReference type="Proteomes" id="UP001642540">
    <property type="component" value="Unassembled WGS sequence"/>
</dbReference>
<dbReference type="PROSITE" id="PS50076">
    <property type="entry name" value="DNAJ_2"/>
    <property type="match status" value="1"/>
</dbReference>
<name>A0ABP1RYF5_9HEXA</name>
<feature type="transmembrane region" description="Helical" evidence="1">
    <location>
        <begin position="43"/>
        <end position="62"/>
    </location>
</feature>
<keyword evidence="1" id="KW-1133">Transmembrane helix</keyword>
<dbReference type="SMART" id="SM00271">
    <property type="entry name" value="DnaJ"/>
    <property type="match status" value="1"/>
</dbReference>
<protein>
    <recommendedName>
        <fullName evidence="2">J domain-containing protein</fullName>
    </recommendedName>
</protein>
<gene>
    <name evidence="3" type="ORF">ODALV1_LOCUS27650</name>
</gene>
<keyword evidence="1" id="KW-0812">Transmembrane</keyword>
<accession>A0ABP1RYF5</accession>